<dbReference type="KEGG" id="fsc:FSU_2257"/>
<sequence>MLLSSRRNMRILFSLFLGFVAFWVGACSDESTTTVYVESPGFAELAQGETLPECSLKNEGELYFVADSSALFCCAKEKWRKVNQGRQNVDTIYVADTVVSKVTKSDTAYLGSTDTLDVGCSIALDTIDFHLIWVTCGDSVFSVIDERASRFRTQWGDPLTDARDGNTYKTVVINNQVWMAEDLKFGTDSTRDYTWLSAMGNPEGCDGTKFCDLGEKPQGACPVGWHIPTFDEWIAMSEYVNEHNGTEAVSRDLRGVDDELYSYLGMTSPGYDLFGLSVHARTLTSTQKGDSLFYVVDPTYVSATDELRINLNRRVVDTEEKPSYRVRCLKND</sequence>
<evidence type="ECO:0000313" key="2">
    <source>
        <dbReference type="Proteomes" id="UP000000517"/>
    </source>
</evidence>
<accession>D9S425</accession>
<dbReference type="HOGENOM" id="CLU_836131_0_0_0"/>
<dbReference type="AlphaFoldDB" id="D9S425"/>
<dbReference type="EMBL" id="CP002158">
    <property type="protein sequence ID" value="ADL27315.1"/>
    <property type="molecule type" value="Genomic_DNA"/>
</dbReference>
<dbReference type="Proteomes" id="UP000000517">
    <property type="component" value="Chromosome"/>
</dbReference>
<dbReference type="eggNOG" id="COG4704">
    <property type="taxonomic scope" value="Bacteria"/>
</dbReference>
<name>D9S425_FIBSS</name>
<dbReference type="NCBIfam" id="TIGR02145">
    <property type="entry name" value="Fib_succ_major"/>
    <property type="match status" value="1"/>
</dbReference>
<dbReference type="PROSITE" id="PS51257">
    <property type="entry name" value="PROKAR_LIPOPROTEIN"/>
    <property type="match status" value="1"/>
</dbReference>
<dbReference type="InterPro" id="IPR011871">
    <property type="entry name" value="Fib_succ_major"/>
</dbReference>
<proteinExistence type="predicted"/>
<organism evidence="1 2">
    <name type="scientific">Fibrobacter succinogenes (strain ATCC 19169 / S85)</name>
    <dbReference type="NCBI Taxonomy" id="59374"/>
    <lineage>
        <taxon>Bacteria</taxon>
        <taxon>Pseudomonadati</taxon>
        <taxon>Fibrobacterota</taxon>
        <taxon>Fibrobacteria</taxon>
        <taxon>Fibrobacterales</taxon>
        <taxon>Fibrobacteraceae</taxon>
        <taxon>Fibrobacter</taxon>
    </lineage>
</organism>
<evidence type="ECO:0000313" key="1">
    <source>
        <dbReference type="EMBL" id="ADL27315.1"/>
    </source>
</evidence>
<protein>
    <submittedName>
        <fullName evidence="1">Fibrobacter succinogenes major paralogous domain protein</fullName>
    </submittedName>
</protein>
<reference evidence="2" key="1">
    <citation type="submission" date="2010-08" db="EMBL/GenBank/DDBJ databases">
        <title>Complete sequence of Fibrobacter succinogenes subsp. succinogenes S85.</title>
        <authorList>
            <person name="Durkin A.S."/>
            <person name="Nelson K.E."/>
            <person name="Morrison M."/>
            <person name="Forsberg C.W."/>
            <person name="Wilson D.B."/>
            <person name="Russell J.B."/>
            <person name="Cann I.K.O."/>
            <person name="Mackie R.I."/>
            <person name="White B.A."/>
        </authorList>
    </citation>
    <scope>NUCLEOTIDE SEQUENCE [LARGE SCALE GENOMIC DNA]</scope>
    <source>
        <strain evidence="2">ATCC 19169 / S85</strain>
    </source>
</reference>
<gene>
    <name evidence="1" type="ordered locus">FSU_2257</name>
</gene>
<dbReference type="STRING" id="59374.FSU_2257"/>